<dbReference type="InterPro" id="IPR043519">
    <property type="entry name" value="NT_sf"/>
</dbReference>
<proteinExistence type="predicted"/>
<dbReference type="Proteomes" id="UP000230108">
    <property type="component" value="Unassembled WGS sequence"/>
</dbReference>
<dbReference type="Gene3D" id="3.30.460.10">
    <property type="entry name" value="Beta Polymerase, domain 2"/>
    <property type="match status" value="1"/>
</dbReference>
<protein>
    <submittedName>
        <fullName evidence="1">Uncharacterized protein</fullName>
    </submittedName>
</protein>
<evidence type="ECO:0000313" key="1">
    <source>
        <dbReference type="EMBL" id="PIY69359.1"/>
    </source>
</evidence>
<gene>
    <name evidence="1" type="ORF">COY90_01140</name>
</gene>
<accession>A0A2M7QDQ6</accession>
<organism evidence="1 2">
    <name type="scientific">Candidatus Roizmanbacteria bacterium CG_4_10_14_0_8_um_filter_39_9</name>
    <dbReference type="NCBI Taxonomy" id="1974829"/>
    <lineage>
        <taxon>Bacteria</taxon>
        <taxon>Candidatus Roizmaniibacteriota</taxon>
    </lineage>
</organism>
<evidence type="ECO:0000313" key="2">
    <source>
        <dbReference type="Proteomes" id="UP000230108"/>
    </source>
</evidence>
<name>A0A2M7QDQ6_9BACT</name>
<comment type="caution">
    <text evidence="1">The sequence shown here is derived from an EMBL/GenBank/DDBJ whole genome shotgun (WGS) entry which is preliminary data.</text>
</comment>
<dbReference type="AlphaFoldDB" id="A0A2M7QDQ6"/>
<sequence>MNKSHRGWINGMKFENYLKMYPQKLREYERLKEENDGVNTQTYYRKKTEFINEVLKQSVD</sequence>
<dbReference type="EMBL" id="PFLF01000031">
    <property type="protein sequence ID" value="PIY69359.1"/>
    <property type="molecule type" value="Genomic_DNA"/>
</dbReference>
<reference evidence="2" key="1">
    <citation type="submission" date="2017-09" db="EMBL/GenBank/DDBJ databases">
        <title>Depth-based differentiation of microbial function through sediment-hosted aquifers and enrichment of novel symbionts in the deep terrestrial subsurface.</title>
        <authorList>
            <person name="Probst A.J."/>
            <person name="Ladd B."/>
            <person name="Jarett J.K."/>
            <person name="Geller-Mcgrath D.E."/>
            <person name="Sieber C.M.K."/>
            <person name="Emerson J.B."/>
            <person name="Anantharaman K."/>
            <person name="Thomas B.C."/>
            <person name="Malmstrom R."/>
            <person name="Stieglmeier M."/>
            <person name="Klingl A."/>
            <person name="Woyke T."/>
            <person name="Ryan C.M."/>
            <person name="Banfield J.F."/>
        </authorList>
    </citation>
    <scope>NUCLEOTIDE SEQUENCE [LARGE SCALE GENOMIC DNA]</scope>
</reference>
<dbReference type="InterPro" id="IPR007344">
    <property type="entry name" value="GrpB/CoaE"/>
</dbReference>
<dbReference type="SUPFAM" id="SSF81301">
    <property type="entry name" value="Nucleotidyltransferase"/>
    <property type="match status" value="1"/>
</dbReference>
<dbReference type="Pfam" id="PF04229">
    <property type="entry name" value="GrpB"/>
    <property type="match status" value="1"/>
</dbReference>